<proteinExistence type="predicted"/>
<keyword evidence="2" id="KW-1133">Transmembrane helix</keyword>
<evidence type="ECO:0000256" key="1">
    <source>
        <dbReference type="SAM" id="MobiDB-lite"/>
    </source>
</evidence>
<dbReference type="EMBL" id="VUJV01000001">
    <property type="protein sequence ID" value="KAA1421565.1"/>
    <property type="molecule type" value="Genomic_DNA"/>
</dbReference>
<sequence>MIDHPDPYPREQIDVWPLHEARQELLEEIVSQPGQPTSTRRIMVPVGIAAALLLVVGGAWAAISAGGDSDRKEDSTVAAASVDPTASDPTAPTSDATTAPTTEPTKKPRHPRGIRLNGVRIGKVNSLDECLRTLRQLDGRQAKRYVQLRKLTERGRDGQMRLYVVREDRKLFAVDEHCRWIKVKGSRFGRH</sequence>
<protein>
    <submittedName>
        <fullName evidence="3">Uncharacterized protein</fullName>
    </submittedName>
</protein>
<dbReference type="RefSeq" id="WP_149727025.1">
    <property type="nucleotide sequence ID" value="NZ_VUJV01000001.1"/>
</dbReference>
<name>A0A5B1LLB9_9ACTN</name>
<evidence type="ECO:0000313" key="3">
    <source>
        <dbReference type="EMBL" id="KAA1421565.1"/>
    </source>
</evidence>
<dbReference type="AlphaFoldDB" id="A0A5B1LLB9"/>
<gene>
    <name evidence="3" type="ORF">F0U44_04580</name>
</gene>
<keyword evidence="2" id="KW-0472">Membrane</keyword>
<feature type="region of interest" description="Disordered" evidence="1">
    <location>
        <begin position="65"/>
        <end position="113"/>
    </location>
</feature>
<feature type="transmembrane region" description="Helical" evidence="2">
    <location>
        <begin position="42"/>
        <end position="63"/>
    </location>
</feature>
<feature type="compositionally biased region" description="Low complexity" evidence="1">
    <location>
        <begin position="84"/>
        <end position="103"/>
    </location>
</feature>
<keyword evidence="4" id="KW-1185">Reference proteome</keyword>
<reference evidence="3 4" key="1">
    <citation type="submission" date="2019-09" db="EMBL/GenBank/DDBJ databases">
        <title>Nocardioides panacisoli sp. nov., isolated from the soil of a ginseng field.</title>
        <authorList>
            <person name="Cho C."/>
        </authorList>
    </citation>
    <scope>NUCLEOTIDE SEQUENCE [LARGE SCALE GENOMIC DNA]</scope>
    <source>
        <strain evidence="3 4">BN130099</strain>
    </source>
</reference>
<dbReference type="Proteomes" id="UP000325003">
    <property type="component" value="Unassembled WGS sequence"/>
</dbReference>
<accession>A0A5B1LLB9</accession>
<evidence type="ECO:0000256" key="2">
    <source>
        <dbReference type="SAM" id="Phobius"/>
    </source>
</evidence>
<reference evidence="3 4" key="2">
    <citation type="submission" date="2019-09" db="EMBL/GenBank/DDBJ databases">
        <authorList>
            <person name="Jin C."/>
        </authorList>
    </citation>
    <scope>NUCLEOTIDE SEQUENCE [LARGE SCALE GENOMIC DNA]</scope>
    <source>
        <strain evidence="3 4">BN130099</strain>
    </source>
</reference>
<comment type="caution">
    <text evidence="3">The sequence shown here is derived from an EMBL/GenBank/DDBJ whole genome shotgun (WGS) entry which is preliminary data.</text>
</comment>
<evidence type="ECO:0000313" key="4">
    <source>
        <dbReference type="Proteomes" id="UP000325003"/>
    </source>
</evidence>
<keyword evidence="2" id="KW-0812">Transmembrane</keyword>
<organism evidence="3 4">
    <name type="scientific">Nocardioides humilatus</name>
    <dbReference type="NCBI Taxonomy" id="2607660"/>
    <lineage>
        <taxon>Bacteria</taxon>
        <taxon>Bacillati</taxon>
        <taxon>Actinomycetota</taxon>
        <taxon>Actinomycetes</taxon>
        <taxon>Propionibacteriales</taxon>
        <taxon>Nocardioidaceae</taxon>
        <taxon>Nocardioides</taxon>
    </lineage>
</organism>